<evidence type="ECO:0000259" key="5">
    <source>
        <dbReference type="PROSITE" id="PS50002"/>
    </source>
</evidence>
<dbReference type="InParanoid" id="A0A409VFY2"/>
<feature type="domain" description="SH3" evidence="5">
    <location>
        <begin position="590"/>
        <end position="656"/>
    </location>
</feature>
<evidence type="ECO:0000256" key="3">
    <source>
        <dbReference type="PROSITE-ProRule" id="PRU01077"/>
    </source>
</evidence>
<dbReference type="Pfam" id="PF00018">
    <property type="entry name" value="SH3_1"/>
    <property type="match status" value="1"/>
</dbReference>
<keyword evidence="3" id="KW-0175">Coiled coil</keyword>
<dbReference type="InterPro" id="IPR001452">
    <property type="entry name" value="SH3_domain"/>
</dbReference>
<evidence type="ECO:0000313" key="8">
    <source>
        <dbReference type="Proteomes" id="UP000284842"/>
    </source>
</evidence>
<dbReference type="CDD" id="cd11912">
    <property type="entry name" value="SH3_Bzz1_1"/>
    <property type="match status" value="1"/>
</dbReference>
<organism evidence="7 8">
    <name type="scientific">Panaeolus cyanescens</name>
    <dbReference type="NCBI Taxonomy" id="181874"/>
    <lineage>
        <taxon>Eukaryota</taxon>
        <taxon>Fungi</taxon>
        <taxon>Dikarya</taxon>
        <taxon>Basidiomycota</taxon>
        <taxon>Agaricomycotina</taxon>
        <taxon>Agaricomycetes</taxon>
        <taxon>Agaricomycetidae</taxon>
        <taxon>Agaricales</taxon>
        <taxon>Agaricineae</taxon>
        <taxon>Galeropsidaceae</taxon>
        <taxon>Panaeolus</taxon>
    </lineage>
</organism>
<dbReference type="InterPro" id="IPR035459">
    <property type="entry name" value="Bzz1_SH3_1"/>
</dbReference>
<feature type="compositionally biased region" description="Polar residues" evidence="4">
    <location>
        <begin position="477"/>
        <end position="487"/>
    </location>
</feature>
<feature type="domain" description="F-BAR" evidence="6">
    <location>
        <begin position="6"/>
        <end position="286"/>
    </location>
</feature>
<dbReference type="FunCoup" id="A0A409VFY2">
    <property type="interactions" value="97"/>
</dbReference>
<dbReference type="GO" id="GO:0030036">
    <property type="term" value="P:actin cytoskeleton organization"/>
    <property type="evidence" value="ECO:0007669"/>
    <property type="project" value="UniProtKB-ARBA"/>
</dbReference>
<dbReference type="SMART" id="SM00055">
    <property type="entry name" value="FCH"/>
    <property type="match status" value="1"/>
</dbReference>
<dbReference type="Pfam" id="PF00611">
    <property type="entry name" value="FCH"/>
    <property type="match status" value="1"/>
</dbReference>
<keyword evidence="8" id="KW-1185">Reference proteome</keyword>
<dbReference type="SUPFAM" id="SSF57889">
    <property type="entry name" value="Cysteine-rich domain"/>
    <property type="match status" value="1"/>
</dbReference>
<feature type="region of interest" description="Disordered" evidence="4">
    <location>
        <begin position="470"/>
        <end position="517"/>
    </location>
</feature>
<reference evidence="7 8" key="1">
    <citation type="journal article" date="2018" name="Evol. Lett.">
        <title>Horizontal gene cluster transfer increased hallucinogenic mushroom diversity.</title>
        <authorList>
            <person name="Reynolds H.T."/>
            <person name="Vijayakumar V."/>
            <person name="Gluck-Thaler E."/>
            <person name="Korotkin H.B."/>
            <person name="Matheny P.B."/>
            <person name="Slot J.C."/>
        </authorList>
    </citation>
    <scope>NUCLEOTIDE SEQUENCE [LARGE SCALE GENOMIC DNA]</scope>
    <source>
        <strain evidence="7 8">2629</strain>
    </source>
</reference>
<keyword evidence="1 2" id="KW-0728">SH3 domain</keyword>
<dbReference type="SUPFAM" id="SSF103657">
    <property type="entry name" value="BAR/IMD domain-like"/>
    <property type="match status" value="1"/>
</dbReference>
<dbReference type="InterPro" id="IPR001060">
    <property type="entry name" value="FCH_dom"/>
</dbReference>
<dbReference type="PANTHER" id="PTHR15735">
    <property type="entry name" value="FCH AND DOUBLE SH3 DOMAINS PROTEIN"/>
    <property type="match status" value="1"/>
</dbReference>
<dbReference type="PROSITE" id="PS51741">
    <property type="entry name" value="F_BAR"/>
    <property type="match status" value="1"/>
</dbReference>
<dbReference type="InterPro" id="IPR036028">
    <property type="entry name" value="SH3-like_dom_sf"/>
</dbReference>
<gene>
    <name evidence="7" type="ORF">CVT24_011046</name>
</gene>
<dbReference type="OrthoDB" id="8783038at2759"/>
<evidence type="ECO:0000256" key="4">
    <source>
        <dbReference type="SAM" id="MobiDB-lite"/>
    </source>
</evidence>
<dbReference type="InterPro" id="IPR046349">
    <property type="entry name" value="C1-like_sf"/>
</dbReference>
<feature type="domain" description="SH3" evidence="5">
    <location>
        <begin position="517"/>
        <end position="579"/>
    </location>
</feature>
<comment type="caution">
    <text evidence="7">The sequence shown here is derived from an EMBL/GenBank/DDBJ whole genome shotgun (WGS) entry which is preliminary data.</text>
</comment>
<dbReference type="SUPFAM" id="SSF50044">
    <property type="entry name" value="SH3-domain"/>
    <property type="match status" value="2"/>
</dbReference>
<dbReference type="Gene3D" id="1.20.1270.60">
    <property type="entry name" value="Arfaptin homology (AH) domain/BAR domain"/>
    <property type="match status" value="1"/>
</dbReference>
<dbReference type="GO" id="GO:0030864">
    <property type="term" value="C:cortical actin cytoskeleton"/>
    <property type="evidence" value="ECO:0007669"/>
    <property type="project" value="UniProtKB-ARBA"/>
</dbReference>
<evidence type="ECO:0000256" key="2">
    <source>
        <dbReference type="PROSITE-ProRule" id="PRU00192"/>
    </source>
</evidence>
<evidence type="ECO:0000259" key="6">
    <source>
        <dbReference type="PROSITE" id="PS51741"/>
    </source>
</evidence>
<dbReference type="Pfam" id="PF14604">
    <property type="entry name" value="SH3_9"/>
    <property type="match status" value="1"/>
</dbReference>
<evidence type="ECO:0000313" key="7">
    <source>
        <dbReference type="EMBL" id="PPQ65151.1"/>
    </source>
</evidence>
<protein>
    <recommendedName>
        <fullName evidence="9">SH3 domain-containing protein</fullName>
    </recommendedName>
</protein>
<dbReference type="Proteomes" id="UP000284842">
    <property type="component" value="Unassembled WGS sequence"/>
</dbReference>
<dbReference type="PRINTS" id="PR00452">
    <property type="entry name" value="SH3DOMAIN"/>
</dbReference>
<sequence length="672" mass="74882">MSPPNQTFGQALPDQVERIVDFLDANLEVVTDVRDLLTARVALEREYANKLQILARKASEKKAKMHYTFVVGKEPTKALDGNTLSVQTLNVAYDSIINSISTIAQLHVTNADAVTAEVINSLQIVEKKSEETKKKEVQYFQKLLSDRERVFSERLKSKQKYDDDCAEVESIRQKQASIYLTSGRATDDRHADRAAKQAEQQKNDMLNSKNSYLISIEIANATKTKFYDEDIPKLQNELQTVQGLLVRRFSRILIHCQELELRNLDAIKTRITEVKGKFSGVDVVQDQNCFINHNIRNFTSPSDWKFEPCSIHYDTDVVSVEAAPKVVIQNKLRRSLEKLQELKPLIHAKRLFGSNLILISHRLAHGVTEKELEKLSTQVSAYKPDHQVGTIDDLLDNYLESAHQSGLYASSERILNVEIDVIRKALGGDEGGSKPHSFKSSAFSIPTQCGYCQSSIWGLSKQGKVPATCEEADERPTSTIFRKTSASQREKPDNTPTITPSASSFVPPSSLEQNSNDDYPSARVLFDFTATSEFELAVREENGLVRVLEHDDGSGWVKVMDEEGDSGLVPASYIAILNDDGKDPAGQNDTSGEHVKAIYPYESMGPDELSLRAGEILELTSGPTGGKNFGDGWWEGFNSQGMKGIFPSNYVGRVSKVQSVLTSLSFFQVKSI</sequence>
<dbReference type="InterPro" id="IPR027267">
    <property type="entry name" value="AH/BAR_dom_sf"/>
</dbReference>
<dbReference type="AlphaFoldDB" id="A0A409VFY2"/>
<proteinExistence type="predicted"/>
<dbReference type="STRING" id="181874.A0A409VFY2"/>
<feature type="compositionally biased region" description="Polar residues" evidence="4">
    <location>
        <begin position="494"/>
        <end position="517"/>
    </location>
</feature>
<dbReference type="SMART" id="SM00326">
    <property type="entry name" value="SH3"/>
    <property type="match status" value="2"/>
</dbReference>
<dbReference type="Gene3D" id="2.30.30.40">
    <property type="entry name" value="SH3 Domains"/>
    <property type="match status" value="2"/>
</dbReference>
<evidence type="ECO:0008006" key="9">
    <source>
        <dbReference type="Google" id="ProtNLM"/>
    </source>
</evidence>
<dbReference type="EMBL" id="NHTK01006073">
    <property type="protein sequence ID" value="PPQ65151.1"/>
    <property type="molecule type" value="Genomic_DNA"/>
</dbReference>
<dbReference type="InterPro" id="IPR031160">
    <property type="entry name" value="F_BAR_dom"/>
</dbReference>
<evidence type="ECO:0000256" key="1">
    <source>
        <dbReference type="ARBA" id="ARBA00022443"/>
    </source>
</evidence>
<name>A0A409VFY2_9AGAR</name>
<accession>A0A409VFY2</accession>
<dbReference type="GO" id="GO:0030833">
    <property type="term" value="P:regulation of actin filament polymerization"/>
    <property type="evidence" value="ECO:0007669"/>
    <property type="project" value="TreeGrafter"/>
</dbReference>
<dbReference type="PROSITE" id="PS50002">
    <property type="entry name" value="SH3"/>
    <property type="match status" value="2"/>
</dbReference>
<dbReference type="PANTHER" id="PTHR15735:SF21">
    <property type="entry name" value="PROTEIN NERVOUS WRECK"/>
    <property type="match status" value="1"/>
</dbReference>
<dbReference type="Gene3D" id="3.30.60.20">
    <property type="match status" value="1"/>
</dbReference>